<dbReference type="InterPro" id="IPR011006">
    <property type="entry name" value="CheY-like_superfamily"/>
</dbReference>
<dbReference type="PANTHER" id="PTHR44591">
    <property type="entry name" value="STRESS RESPONSE REGULATOR PROTEIN 1"/>
    <property type="match status" value="1"/>
</dbReference>
<evidence type="ECO:0000256" key="1">
    <source>
        <dbReference type="ARBA" id="ARBA00022553"/>
    </source>
</evidence>
<accession>A0A974WG25</accession>
<name>A0A974WG25_9BACT</name>
<keyword evidence="5" id="KW-1185">Reference proteome</keyword>
<dbReference type="Proteomes" id="UP000662783">
    <property type="component" value="Chromosome"/>
</dbReference>
<dbReference type="EMBL" id="CP070608">
    <property type="protein sequence ID" value="QSE96938.1"/>
    <property type="molecule type" value="Genomic_DNA"/>
</dbReference>
<dbReference type="Gene3D" id="3.40.50.2300">
    <property type="match status" value="1"/>
</dbReference>
<dbReference type="AlphaFoldDB" id="A0A974WG25"/>
<evidence type="ECO:0000256" key="2">
    <source>
        <dbReference type="PROSITE-ProRule" id="PRU00169"/>
    </source>
</evidence>
<dbReference type="PANTHER" id="PTHR44591:SF3">
    <property type="entry name" value="RESPONSE REGULATORY DOMAIN-CONTAINING PROTEIN"/>
    <property type="match status" value="1"/>
</dbReference>
<gene>
    <name evidence="4" type="ORF">JR347_15255</name>
</gene>
<protein>
    <submittedName>
        <fullName evidence="4">Response regulator</fullName>
    </submittedName>
</protein>
<keyword evidence="1 2" id="KW-0597">Phosphoprotein</keyword>
<dbReference type="SMART" id="SM00448">
    <property type="entry name" value="REC"/>
    <property type="match status" value="1"/>
</dbReference>
<dbReference type="InterPro" id="IPR001789">
    <property type="entry name" value="Sig_transdc_resp-reg_receiver"/>
</dbReference>
<organism evidence="4 5">
    <name type="scientific">Fulvivirga lutea</name>
    <dbReference type="NCBI Taxonomy" id="2810512"/>
    <lineage>
        <taxon>Bacteria</taxon>
        <taxon>Pseudomonadati</taxon>
        <taxon>Bacteroidota</taxon>
        <taxon>Cytophagia</taxon>
        <taxon>Cytophagales</taxon>
        <taxon>Fulvivirgaceae</taxon>
        <taxon>Fulvivirga</taxon>
    </lineage>
</organism>
<feature type="domain" description="Response regulatory" evidence="3">
    <location>
        <begin position="4"/>
        <end position="122"/>
    </location>
</feature>
<sequence length="122" mass="13455">MAKKILLADDSPVIQTLSKKIFNGQGYDLVGVKTGAKVMGEIENNDFDVIVLDIILPEVSGMDLAKKIRQLSDKKKASTPIIAISGNYKNYSKTDFDEVGINDYLIKPLDYDALVKAVKKYA</sequence>
<dbReference type="Pfam" id="PF00072">
    <property type="entry name" value="Response_reg"/>
    <property type="match status" value="1"/>
</dbReference>
<reference evidence="4" key="1">
    <citation type="submission" date="2021-02" db="EMBL/GenBank/DDBJ databases">
        <title>Fulvivirga sp. S481 isolated from sea water.</title>
        <authorList>
            <person name="Bae S.S."/>
            <person name="Baek K."/>
        </authorList>
    </citation>
    <scope>NUCLEOTIDE SEQUENCE</scope>
    <source>
        <strain evidence="4">S481</strain>
    </source>
</reference>
<feature type="modified residue" description="4-aspartylphosphate" evidence="2">
    <location>
        <position position="53"/>
    </location>
</feature>
<dbReference type="InterPro" id="IPR050595">
    <property type="entry name" value="Bact_response_regulator"/>
</dbReference>
<dbReference type="GO" id="GO:0000160">
    <property type="term" value="P:phosphorelay signal transduction system"/>
    <property type="evidence" value="ECO:0007669"/>
    <property type="project" value="InterPro"/>
</dbReference>
<proteinExistence type="predicted"/>
<evidence type="ECO:0000313" key="5">
    <source>
        <dbReference type="Proteomes" id="UP000662783"/>
    </source>
</evidence>
<dbReference type="PROSITE" id="PS50110">
    <property type="entry name" value="RESPONSE_REGULATORY"/>
    <property type="match status" value="1"/>
</dbReference>
<evidence type="ECO:0000313" key="4">
    <source>
        <dbReference type="EMBL" id="QSE96938.1"/>
    </source>
</evidence>
<dbReference type="RefSeq" id="WP_205721452.1">
    <property type="nucleotide sequence ID" value="NZ_CP070608.1"/>
</dbReference>
<evidence type="ECO:0000259" key="3">
    <source>
        <dbReference type="PROSITE" id="PS50110"/>
    </source>
</evidence>
<dbReference type="SUPFAM" id="SSF52172">
    <property type="entry name" value="CheY-like"/>
    <property type="match status" value="1"/>
</dbReference>
<dbReference type="KEGG" id="fuv:JR347_15255"/>
<dbReference type="CDD" id="cd17546">
    <property type="entry name" value="REC_hyHK_CKI1_RcsC-like"/>
    <property type="match status" value="1"/>
</dbReference>